<evidence type="ECO:0000313" key="11">
    <source>
        <dbReference type="EMBL" id="KAJ9595926.1"/>
    </source>
</evidence>
<dbReference type="Pfam" id="PF01636">
    <property type="entry name" value="APH"/>
    <property type="match status" value="1"/>
</dbReference>
<evidence type="ECO:0000256" key="5">
    <source>
        <dbReference type="ARBA" id="ARBA00022777"/>
    </source>
</evidence>
<feature type="domain" description="Aminoglycoside phosphotransferase" evidence="10">
    <location>
        <begin position="59"/>
        <end position="264"/>
    </location>
</feature>
<dbReference type="Proteomes" id="UP001233999">
    <property type="component" value="Unassembled WGS sequence"/>
</dbReference>
<reference evidence="11" key="2">
    <citation type="submission" date="2023-05" db="EMBL/GenBank/DDBJ databases">
        <authorList>
            <person name="Fouks B."/>
        </authorList>
    </citation>
    <scope>NUCLEOTIDE SEQUENCE</scope>
    <source>
        <strain evidence="11">Stay&amp;Tobe</strain>
        <tissue evidence="11">Testes</tissue>
    </source>
</reference>
<comment type="similarity">
    <text evidence="2">Belongs to the aminoglycoside phosphotransferase family.</text>
</comment>
<protein>
    <recommendedName>
        <fullName evidence="9">Hydroxylysine kinase</fullName>
        <ecNumber evidence="8">2.7.1.81</ecNumber>
    </recommendedName>
</protein>
<name>A0AAD8AB98_DIPPU</name>
<dbReference type="InterPro" id="IPR002575">
    <property type="entry name" value="Aminoglycoside_PTrfase"/>
</dbReference>
<evidence type="ECO:0000256" key="6">
    <source>
        <dbReference type="ARBA" id="ARBA00036820"/>
    </source>
</evidence>
<dbReference type="EC" id="2.7.1.81" evidence="8"/>
<accession>A0AAD8AB98</accession>
<evidence type="ECO:0000313" key="12">
    <source>
        <dbReference type="Proteomes" id="UP001233999"/>
    </source>
</evidence>
<feature type="non-terminal residue" evidence="11">
    <location>
        <position position="1"/>
    </location>
</feature>
<evidence type="ECO:0000256" key="8">
    <source>
        <dbReference type="ARBA" id="ARBA00038873"/>
    </source>
</evidence>
<dbReference type="Gene3D" id="3.30.200.20">
    <property type="entry name" value="Phosphorylase Kinase, domain 1"/>
    <property type="match status" value="1"/>
</dbReference>
<keyword evidence="12" id="KW-1185">Reference proteome</keyword>
<dbReference type="EMBL" id="JASPKZ010002304">
    <property type="protein sequence ID" value="KAJ9595926.1"/>
    <property type="molecule type" value="Genomic_DNA"/>
</dbReference>
<comment type="catalytic activity">
    <reaction evidence="6">
        <text>(5R)-5-hydroxy-L-lysine + GTP = (5R)-5-phosphooxy-L-lysine + GDP + H(+)</text>
        <dbReference type="Rhea" id="RHEA:19049"/>
        <dbReference type="ChEBI" id="CHEBI:15378"/>
        <dbReference type="ChEBI" id="CHEBI:37565"/>
        <dbReference type="ChEBI" id="CHEBI:57882"/>
        <dbReference type="ChEBI" id="CHEBI:58189"/>
        <dbReference type="ChEBI" id="CHEBI:58357"/>
        <dbReference type="EC" id="2.7.1.81"/>
    </reaction>
</comment>
<dbReference type="PANTHER" id="PTHR21064">
    <property type="entry name" value="AMINOGLYCOSIDE PHOSPHOTRANSFERASE DOMAIN-CONTAINING PROTEIN-RELATED"/>
    <property type="match status" value="1"/>
</dbReference>
<dbReference type="GO" id="GO:0047992">
    <property type="term" value="F:hydroxylysine kinase activity"/>
    <property type="evidence" value="ECO:0007669"/>
    <property type="project" value="UniProtKB-EC"/>
</dbReference>
<dbReference type="GO" id="GO:0005737">
    <property type="term" value="C:cytoplasm"/>
    <property type="evidence" value="ECO:0007669"/>
    <property type="project" value="UniProtKB-SubCell"/>
</dbReference>
<keyword evidence="4" id="KW-0808">Transferase</keyword>
<evidence type="ECO:0000256" key="4">
    <source>
        <dbReference type="ARBA" id="ARBA00022679"/>
    </source>
</evidence>
<evidence type="ECO:0000256" key="7">
    <source>
        <dbReference type="ARBA" id="ARBA00037368"/>
    </source>
</evidence>
<dbReference type="AlphaFoldDB" id="A0AAD8AB98"/>
<reference evidence="11" key="1">
    <citation type="journal article" date="2023" name="IScience">
        <title>Live-bearing cockroach genome reveals convergent evolutionary mechanisms linked to viviparity in insects and beyond.</title>
        <authorList>
            <person name="Fouks B."/>
            <person name="Harrison M.C."/>
            <person name="Mikhailova A.A."/>
            <person name="Marchal E."/>
            <person name="English S."/>
            <person name="Carruthers M."/>
            <person name="Jennings E.C."/>
            <person name="Chiamaka E.L."/>
            <person name="Frigard R.A."/>
            <person name="Pippel M."/>
            <person name="Attardo G.M."/>
            <person name="Benoit J.B."/>
            <person name="Bornberg-Bauer E."/>
            <person name="Tobe S.S."/>
        </authorList>
    </citation>
    <scope>NUCLEOTIDE SEQUENCE</scope>
    <source>
        <strain evidence="11">Stay&amp;Tobe</strain>
    </source>
</reference>
<evidence type="ECO:0000256" key="2">
    <source>
        <dbReference type="ARBA" id="ARBA00006219"/>
    </source>
</evidence>
<dbReference type="InterPro" id="IPR011009">
    <property type="entry name" value="Kinase-like_dom_sf"/>
</dbReference>
<comment type="caution">
    <text evidence="11">The sequence shown here is derived from an EMBL/GenBank/DDBJ whole genome shotgun (WGS) entry which is preliminary data.</text>
</comment>
<dbReference type="SUPFAM" id="SSF56112">
    <property type="entry name" value="Protein kinase-like (PK-like)"/>
    <property type="match status" value="1"/>
</dbReference>
<evidence type="ECO:0000259" key="10">
    <source>
        <dbReference type="Pfam" id="PF01636"/>
    </source>
</evidence>
<dbReference type="PANTHER" id="PTHR21064:SF1">
    <property type="entry name" value="HYDROXYLYSINE KINASE"/>
    <property type="match status" value="1"/>
</dbReference>
<comment type="subcellular location">
    <subcellularLocation>
        <location evidence="1">Cytoplasm</location>
    </subcellularLocation>
</comment>
<evidence type="ECO:0000256" key="1">
    <source>
        <dbReference type="ARBA" id="ARBA00004496"/>
    </source>
</evidence>
<keyword evidence="5" id="KW-0418">Kinase</keyword>
<keyword evidence="3" id="KW-0963">Cytoplasm</keyword>
<dbReference type="FunFam" id="3.30.200.20:FF:000549">
    <property type="entry name" value="hydroxylysine kinase"/>
    <property type="match status" value="1"/>
</dbReference>
<organism evidence="11 12">
    <name type="scientific">Diploptera punctata</name>
    <name type="common">Pacific beetle cockroach</name>
    <dbReference type="NCBI Taxonomy" id="6984"/>
    <lineage>
        <taxon>Eukaryota</taxon>
        <taxon>Metazoa</taxon>
        <taxon>Ecdysozoa</taxon>
        <taxon>Arthropoda</taxon>
        <taxon>Hexapoda</taxon>
        <taxon>Insecta</taxon>
        <taxon>Pterygota</taxon>
        <taxon>Neoptera</taxon>
        <taxon>Polyneoptera</taxon>
        <taxon>Dictyoptera</taxon>
        <taxon>Blattodea</taxon>
        <taxon>Blaberoidea</taxon>
        <taxon>Blaberidae</taxon>
        <taxon>Diplopterinae</taxon>
        <taxon>Diploptera</taxon>
    </lineage>
</organism>
<proteinExistence type="inferred from homology"/>
<dbReference type="Gene3D" id="3.90.1200.10">
    <property type="match status" value="1"/>
</dbReference>
<sequence>MENSELTPSPNISKEAACSLVDRLYGIEAVDVVLLNGFYDKNYHVKINLNKNGRLWPHGYVMKIVNSTDSHNTTILEAQFEVMFHLGKNGIKCSQPVKNLKGKYYSLEELSEDGTTYSKHLVYLLIYQPGELLKYVSCTNDVFWKIGKFVAEVDEIFKGIHHPAYESSYRTLWSLINISQQKECLSLIKDKVNRNLLSDVINSFEMKVIPIIESLEKGLIHNDFNEQNVIMSQTDDGSWAVSALIDFGDLHRSCYVFELAINIAHVILLSSDPITAAGHIIGGYSRVRPLQEVEFNILKSSASGSFPI</sequence>
<dbReference type="InterPro" id="IPR050249">
    <property type="entry name" value="Pseudomonas-type_ThrB"/>
</dbReference>
<gene>
    <name evidence="11" type="ORF">L9F63_012899</name>
</gene>
<comment type="function">
    <text evidence="7">Catalyzes the GTP-dependent phosphorylation of 5-hydroxy-L-lysine.</text>
</comment>
<evidence type="ECO:0000256" key="3">
    <source>
        <dbReference type="ARBA" id="ARBA00022490"/>
    </source>
</evidence>
<evidence type="ECO:0000256" key="9">
    <source>
        <dbReference type="ARBA" id="ARBA00040505"/>
    </source>
</evidence>